<evidence type="ECO:0000256" key="2">
    <source>
        <dbReference type="SAM" id="Phobius"/>
    </source>
</evidence>
<gene>
    <name evidence="3" type="ordered locus">MfeM64YM_0603</name>
</gene>
<evidence type="ECO:0000256" key="1">
    <source>
        <dbReference type="SAM" id="Coils"/>
    </source>
</evidence>
<name>A0AB32XC34_MYCFM</name>
<dbReference type="RefSeq" id="WP_013526957.1">
    <property type="nucleotide sequence ID" value="NC_014921.1"/>
</dbReference>
<organism evidence="3 4">
    <name type="scientific">Mycoplasmopsis fermentans (strain M64)</name>
    <name type="common">Mycoplasma fermentans</name>
    <dbReference type="NCBI Taxonomy" id="943945"/>
    <lineage>
        <taxon>Bacteria</taxon>
        <taxon>Bacillati</taxon>
        <taxon>Mycoplasmatota</taxon>
        <taxon>Mycoplasmoidales</taxon>
        <taxon>Metamycoplasmataceae</taxon>
        <taxon>Mycoplasmopsis</taxon>
    </lineage>
</organism>
<feature type="transmembrane region" description="Helical" evidence="2">
    <location>
        <begin position="52"/>
        <end position="71"/>
    </location>
</feature>
<proteinExistence type="predicted"/>
<reference evidence="3 4" key="1">
    <citation type="journal article" date="2011" name="J. Bacteriol.">
        <title>Genome sequence of the repetitive-sequence-rich Mycoplasma fermentans strain M64.</title>
        <authorList>
            <person name="Shu H.W."/>
            <person name="Liu T.T."/>
            <person name="Chang H.Y."/>
            <person name="Liu Y.M."/>
            <person name="Wu K.M."/>
            <person name="Shu H.Y."/>
            <person name="Tsai S.F."/>
            <person name="Hsiao K.J."/>
            <person name="Hu W.S."/>
            <person name="Ng W.V."/>
        </authorList>
    </citation>
    <scope>NUCLEOTIDE SEQUENCE [LARGE SCALE GENOMIC DNA]</scope>
    <source>
        <strain evidence="3 4">M64</strain>
    </source>
</reference>
<feature type="coiled-coil region" evidence="1">
    <location>
        <begin position="120"/>
        <end position="154"/>
    </location>
</feature>
<keyword evidence="2" id="KW-1133">Transmembrane helix</keyword>
<sequence length="167" mass="19070">MKEKLVKYLKMTIVIFLAGSLIGIYFLKTGQFENHSQKILLDRLSNNYNRNFAWLSLAIFAIGWVLWEFAIAKSGNKNKAYAAIAFIVVGSTLSLNIINYICTFIALIIIVLLTVTYVPKVQKKLVIADLEDNKKKIQEDNQKLKEAISFKKKEEVVSEQETYEDGI</sequence>
<dbReference type="EMBL" id="CP002458">
    <property type="protein sequence ID" value="ADV34601.1"/>
    <property type="molecule type" value="Genomic_DNA"/>
</dbReference>
<accession>A0AB32XC34</accession>
<dbReference type="Proteomes" id="UP000007473">
    <property type="component" value="Chromosome"/>
</dbReference>
<protein>
    <submittedName>
        <fullName evidence="3">Uncharacterized protein</fullName>
    </submittedName>
</protein>
<keyword evidence="2" id="KW-0812">Transmembrane</keyword>
<evidence type="ECO:0000313" key="4">
    <source>
        <dbReference type="Proteomes" id="UP000007473"/>
    </source>
</evidence>
<dbReference type="AlphaFoldDB" id="A0AB32XC34"/>
<evidence type="ECO:0000313" key="3">
    <source>
        <dbReference type="EMBL" id="ADV34601.1"/>
    </source>
</evidence>
<keyword evidence="2" id="KW-0472">Membrane</keyword>
<feature type="transmembrane region" description="Helical" evidence="2">
    <location>
        <begin position="83"/>
        <end position="113"/>
    </location>
</feature>
<dbReference type="KEGG" id="mfm:MfeM64YM_0603"/>
<keyword evidence="1" id="KW-0175">Coiled coil</keyword>
<feature type="transmembrane region" description="Helical" evidence="2">
    <location>
        <begin position="12"/>
        <end position="32"/>
    </location>
</feature>